<evidence type="ECO:0000313" key="2">
    <source>
        <dbReference type="EMBL" id="KAF6134137.1"/>
    </source>
</evidence>
<sequence length="573" mass="63992">MNLLELESSFVRAPIGSNPGINGVSSYAEMAKENTGRSCSLEQLPIPGRRGDFPSIKVTIEAHKRGLGVEFWEVETLMFLGRTLGTPIQIDQSASTMEFGYFAKVLIDIDLAVPIPNKILVEVVDGNFWQRVELGSTPKFCSHCKIIGHYFVECRAIKEQVLRAEEPKEKQKNVENPVPETVLTKNQRKRIRKKKHREEMSIGKETLEELVAAKEATAEAFDKMSQQTFEASTSNQELAGNEDTQSHLRSIQALTIFEQSTPKHNNKDLANSPSNDPRNSHQLLKETAIIRLQSALKWADMVEDTERDEALIAHEGAWETPGKHQKNRQKNMAKKKATGFSIGNNLSRLTLRRVVRQSQPKFIFIAEPQIKSTLSNILKLGLSDFSHSFISNDCELGNLWCLWQNGLQDPVLVTGSPQQITIIHEGILISAIHGKVTISSRRALWADMIIIAALNLPWLAIGDFNCIRNWDERSGGTGPNSLGVTVKTEKLEFCVDSIERSTTMLGFKSLKVGSACTQLELTLIIRPWLAVPKNFPNQITSHSDFLKAGFLLQTSTILLINLGAKGCLEILYL</sequence>
<dbReference type="OrthoDB" id="1750606at2759"/>
<proteinExistence type="predicted"/>
<evidence type="ECO:0000256" key="1">
    <source>
        <dbReference type="SAM" id="MobiDB-lite"/>
    </source>
</evidence>
<feature type="region of interest" description="Disordered" evidence="1">
    <location>
        <begin position="259"/>
        <end position="280"/>
    </location>
</feature>
<reference evidence="2 3" key="1">
    <citation type="journal article" date="2020" name="IScience">
        <title>Genome Sequencing of the Endangered Kingdonia uniflora (Circaeasteraceae, Ranunculales) Reveals Potential Mechanisms of Evolutionary Specialization.</title>
        <authorList>
            <person name="Sun Y."/>
            <person name="Deng T."/>
            <person name="Zhang A."/>
            <person name="Moore M.J."/>
            <person name="Landis J.B."/>
            <person name="Lin N."/>
            <person name="Zhang H."/>
            <person name="Zhang X."/>
            <person name="Huang J."/>
            <person name="Zhang X."/>
            <person name="Sun H."/>
            <person name="Wang H."/>
        </authorList>
    </citation>
    <scope>NUCLEOTIDE SEQUENCE [LARGE SCALE GENOMIC DNA]</scope>
    <source>
        <strain evidence="2">TB1705</strain>
        <tissue evidence="2">Leaf</tissue>
    </source>
</reference>
<gene>
    <name evidence="2" type="ORF">GIB67_013534</name>
</gene>
<evidence type="ECO:0008006" key="4">
    <source>
        <dbReference type="Google" id="ProtNLM"/>
    </source>
</evidence>
<dbReference type="Proteomes" id="UP000541444">
    <property type="component" value="Unassembled WGS sequence"/>
</dbReference>
<dbReference type="InterPro" id="IPR040256">
    <property type="entry name" value="At4g02000-like"/>
</dbReference>
<dbReference type="EMBL" id="JACGCM010002890">
    <property type="protein sequence ID" value="KAF6134137.1"/>
    <property type="molecule type" value="Genomic_DNA"/>
</dbReference>
<name>A0A7J7KUX9_9MAGN</name>
<dbReference type="PANTHER" id="PTHR31286">
    <property type="entry name" value="GLYCINE-RICH CELL WALL STRUCTURAL PROTEIN 1.8-LIKE"/>
    <property type="match status" value="1"/>
</dbReference>
<organism evidence="2 3">
    <name type="scientific">Kingdonia uniflora</name>
    <dbReference type="NCBI Taxonomy" id="39325"/>
    <lineage>
        <taxon>Eukaryota</taxon>
        <taxon>Viridiplantae</taxon>
        <taxon>Streptophyta</taxon>
        <taxon>Embryophyta</taxon>
        <taxon>Tracheophyta</taxon>
        <taxon>Spermatophyta</taxon>
        <taxon>Magnoliopsida</taxon>
        <taxon>Ranunculales</taxon>
        <taxon>Circaeasteraceae</taxon>
        <taxon>Kingdonia</taxon>
    </lineage>
</organism>
<evidence type="ECO:0000313" key="3">
    <source>
        <dbReference type="Proteomes" id="UP000541444"/>
    </source>
</evidence>
<dbReference type="PANTHER" id="PTHR31286:SF60">
    <property type="entry name" value="PROTEIN, PUTATIVE-RELATED"/>
    <property type="match status" value="1"/>
</dbReference>
<dbReference type="AlphaFoldDB" id="A0A7J7KUX9"/>
<comment type="caution">
    <text evidence="2">The sequence shown here is derived from an EMBL/GenBank/DDBJ whole genome shotgun (WGS) entry which is preliminary data.</text>
</comment>
<keyword evidence="3" id="KW-1185">Reference proteome</keyword>
<accession>A0A7J7KUX9</accession>
<protein>
    <recommendedName>
        <fullName evidence="4">DUF4283 domain-containing protein</fullName>
    </recommendedName>
</protein>